<proteinExistence type="predicted"/>
<sequence>MGELVYYVHLSVDGCVEGPNGEFDWAVMGPELSGLSQALTDRAAVFAYGRRVWDMMAGYWPQVESISDDPHDIAFAPVWRKTPKVVFSHTLTDPGWGTEVLGGDLTEEVTALKARYDKDIVLMGGAQVPAELGRLGLIDEYHVVVHPVVLGGDKRPFAVDADRLGLRLVESRVLDGALVLLRYRRATGEG</sequence>
<keyword evidence="3" id="KW-1185">Reference proteome</keyword>
<dbReference type="InterPro" id="IPR002734">
    <property type="entry name" value="RibDG_C"/>
</dbReference>
<dbReference type="RefSeq" id="WP_326569774.1">
    <property type="nucleotide sequence ID" value="NZ_CP142149.1"/>
</dbReference>
<dbReference type="PANTHER" id="PTHR38011:SF11">
    <property type="entry name" value="2,5-DIAMINO-6-RIBOSYLAMINO-4(3H)-PYRIMIDINONE 5'-PHOSPHATE REDUCTASE"/>
    <property type="match status" value="1"/>
</dbReference>
<accession>A0ABZ1IB26</accession>
<reference evidence="2 3" key="1">
    <citation type="journal article" date="2015" name="Int. J. Syst. Evol. Microbiol.">
        <title>Amycolatopsis rhabdoformis sp. nov., an actinomycete isolated from a tropical forest soil.</title>
        <authorList>
            <person name="Souza W.R."/>
            <person name="Silva R.E."/>
            <person name="Goodfellow M."/>
            <person name="Busarakam K."/>
            <person name="Figueiro F.S."/>
            <person name="Ferreira D."/>
            <person name="Rodrigues-Filho E."/>
            <person name="Moraes L.A.B."/>
            <person name="Zucchi T.D."/>
        </authorList>
    </citation>
    <scope>NUCLEOTIDE SEQUENCE [LARGE SCALE GENOMIC DNA]</scope>
    <source>
        <strain evidence="2 3">NCIMB 14900</strain>
    </source>
</reference>
<evidence type="ECO:0000313" key="2">
    <source>
        <dbReference type="EMBL" id="WSE30833.1"/>
    </source>
</evidence>
<dbReference type="InterPro" id="IPR024072">
    <property type="entry name" value="DHFR-like_dom_sf"/>
</dbReference>
<protein>
    <submittedName>
        <fullName evidence="2">Dihydrofolate reductase family protein</fullName>
    </submittedName>
</protein>
<dbReference type="Gene3D" id="3.40.430.10">
    <property type="entry name" value="Dihydrofolate Reductase, subunit A"/>
    <property type="match status" value="1"/>
</dbReference>
<feature type="domain" description="Bacterial bifunctional deaminase-reductase C-terminal" evidence="1">
    <location>
        <begin position="8"/>
        <end position="178"/>
    </location>
</feature>
<dbReference type="InterPro" id="IPR050765">
    <property type="entry name" value="Riboflavin_Biosynth_HTPR"/>
</dbReference>
<organism evidence="2 3">
    <name type="scientific">Amycolatopsis rhabdoformis</name>
    <dbReference type="NCBI Taxonomy" id="1448059"/>
    <lineage>
        <taxon>Bacteria</taxon>
        <taxon>Bacillati</taxon>
        <taxon>Actinomycetota</taxon>
        <taxon>Actinomycetes</taxon>
        <taxon>Pseudonocardiales</taxon>
        <taxon>Pseudonocardiaceae</taxon>
        <taxon>Amycolatopsis</taxon>
    </lineage>
</organism>
<dbReference type="PANTHER" id="PTHR38011">
    <property type="entry name" value="DIHYDROFOLATE REDUCTASE FAMILY PROTEIN (AFU_ORTHOLOGUE AFUA_8G06820)"/>
    <property type="match status" value="1"/>
</dbReference>
<dbReference type="Proteomes" id="UP001330812">
    <property type="component" value="Chromosome"/>
</dbReference>
<evidence type="ECO:0000259" key="1">
    <source>
        <dbReference type="Pfam" id="PF01872"/>
    </source>
</evidence>
<dbReference type="Pfam" id="PF01872">
    <property type="entry name" value="RibD_C"/>
    <property type="match status" value="1"/>
</dbReference>
<dbReference type="SUPFAM" id="SSF53597">
    <property type="entry name" value="Dihydrofolate reductase-like"/>
    <property type="match status" value="1"/>
</dbReference>
<dbReference type="EMBL" id="CP142149">
    <property type="protein sequence ID" value="WSE30833.1"/>
    <property type="molecule type" value="Genomic_DNA"/>
</dbReference>
<evidence type="ECO:0000313" key="3">
    <source>
        <dbReference type="Proteomes" id="UP001330812"/>
    </source>
</evidence>
<name>A0ABZ1IB26_9PSEU</name>
<gene>
    <name evidence="2" type="ORF">VSH64_01600</name>
</gene>